<comment type="caution">
    <text evidence="2">The sequence shown here is derived from an EMBL/GenBank/DDBJ whole genome shotgun (WGS) entry which is preliminary data.</text>
</comment>
<dbReference type="PATRIC" id="fig|1423748.3.peg.1084"/>
<dbReference type="EMBL" id="AZEL01000028">
    <property type="protein sequence ID" value="KRL22829.1"/>
    <property type="molecule type" value="Genomic_DNA"/>
</dbReference>
<dbReference type="Proteomes" id="UP000051311">
    <property type="component" value="Unassembled WGS sequence"/>
</dbReference>
<dbReference type="PANTHER" id="PTHR47505">
    <property type="entry name" value="DNA UTILIZATION PROTEIN YHGH"/>
    <property type="match status" value="1"/>
</dbReference>
<organism evidence="2 3">
    <name type="scientific">Lactobacillus gallinarum DSM 10532 = JCM 2011</name>
    <dbReference type="NCBI Taxonomy" id="1423748"/>
    <lineage>
        <taxon>Bacteria</taxon>
        <taxon>Bacillati</taxon>
        <taxon>Bacillota</taxon>
        <taxon>Bacilli</taxon>
        <taxon>Lactobacillales</taxon>
        <taxon>Lactobacillaceae</taxon>
        <taxon>Lactobacillus</taxon>
    </lineage>
</organism>
<dbReference type="Gene3D" id="3.40.50.2020">
    <property type="match status" value="1"/>
</dbReference>
<dbReference type="RefSeq" id="WP_025005161.1">
    <property type="nucleotide sequence ID" value="NZ_AZEL01000028.1"/>
</dbReference>
<reference evidence="2 3" key="1">
    <citation type="journal article" date="2015" name="Genome Announc.">
        <title>Expanding the biotechnology potential of lactobacilli through comparative genomics of 213 strains and associated genera.</title>
        <authorList>
            <person name="Sun Z."/>
            <person name="Harris H.M."/>
            <person name="McCann A."/>
            <person name="Guo C."/>
            <person name="Argimon S."/>
            <person name="Zhang W."/>
            <person name="Yang X."/>
            <person name="Jeffery I.B."/>
            <person name="Cooney J.C."/>
            <person name="Kagawa T.F."/>
            <person name="Liu W."/>
            <person name="Song Y."/>
            <person name="Salvetti E."/>
            <person name="Wrobel A."/>
            <person name="Rasinkangas P."/>
            <person name="Parkhill J."/>
            <person name="Rea M.C."/>
            <person name="O'Sullivan O."/>
            <person name="Ritari J."/>
            <person name="Douillard F.P."/>
            <person name="Paul Ross R."/>
            <person name="Yang R."/>
            <person name="Briner A.E."/>
            <person name="Felis G.E."/>
            <person name="de Vos W.M."/>
            <person name="Barrangou R."/>
            <person name="Klaenhammer T.R."/>
            <person name="Caufield P.W."/>
            <person name="Cui Y."/>
            <person name="Zhang H."/>
            <person name="O'Toole P.W."/>
        </authorList>
    </citation>
    <scope>NUCLEOTIDE SEQUENCE [LARGE SCALE GENOMIC DNA]</scope>
    <source>
        <strain evidence="2 3">DSM 10532</strain>
    </source>
</reference>
<dbReference type="InterPro" id="IPR029057">
    <property type="entry name" value="PRTase-like"/>
</dbReference>
<dbReference type="InterPro" id="IPR051910">
    <property type="entry name" value="ComF/GntX_DNA_util-trans"/>
</dbReference>
<dbReference type="AlphaFoldDB" id="A0A0R1NR53"/>
<dbReference type="PANTHER" id="PTHR47505:SF1">
    <property type="entry name" value="DNA UTILIZATION PROTEIN YHGH"/>
    <property type="match status" value="1"/>
</dbReference>
<sequence>MRQCLLCEQEFIPPIKFAQIFSLKNFRQPKICFHCLNQFEKLTGNRCSVCSKMMEQGIICSDCKKWQKIYQGEVLHNSALYRYNSAFHDLMVAYKRRGDYVLREVLQELSWDYLSKTEFDYYIPVPTSPGHQVKRQFDTISAVYGDIVSLTPLLAKKEGSHAQGEKNKEERLKTPQSFFIDKTIKIKENIQTGKVLLLDDIYTTGRTLYHARDCLKSRFPGMHIESFSICR</sequence>
<name>A0A0R1NR53_9LACO</name>
<accession>A0A0R1NR53</accession>
<evidence type="ECO:0000256" key="1">
    <source>
        <dbReference type="ARBA" id="ARBA00008007"/>
    </source>
</evidence>
<dbReference type="SUPFAM" id="SSF53271">
    <property type="entry name" value="PRTase-like"/>
    <property type="match status" value="1"/>
</dbReference>
<dbReference type="InterPro" id="IPR000836">
    <property type="entry name" value="PRTase_dom"/>
</dbReference>
<dbReference type="OrthoDB" id="9779910at2"/>
<evidence type="ECO:0000313" key="2">
    <source>
        <dbReference type="EMBL" id="KRL22829.1"/>
    </source>
</evidence>
<dbReference type="GeneID" id="78202268"/>
<evidence type="ECO:0000313" key="3">
    <source>
        <dbReference type="Proteomes" id="UP000051311"/>
    </source>
</evidence>
<gene>
    <name evidence="2" type="ORF">FC37_GL001035</name>
</gene>
<proteinExistence type="inferred from homology"/>
<comment type="similarity">
    <text evidence="1">Belongs to the ComF/GntX family.</text>
</comment>
<protein>
    <submittedName>
        <fullName evidence="2">Competence protein</fullName>
    </submittedName>
</protein>
<dbReference type="STRING" id="1423748.FC37_GL001035"/>
<dbReference type="CDD" id="cd06223">
    <property type="entry name" value="PRTases_typeI"/>
    <property type="match status" value="1"/>
</dbReference>